<reference evidence="3" key="1">
    <citation type="journal article" date="2019" name="Int. J. Syst. Evol. Microbiol.">
        <title>The Global Catalogue of Microorganisms (GCM) 10K type strain sequencing project: providing services to taxonomists for standard genome sequencing and annotation.</title>
        <authorList>
            <consortium name="The Broad Institute Genomics Platform"/>
            <consortium name="The Broad Institute Genome Sequencing Center for Infectious Disease"/>
            <person name="Wu L."/>
            <person name="Ma J."/>
        </authorList>
    </citation>
    <scope>NUCLEOTIDE SEQUENCE [LARGE SCALE GENOMIC DNA]</scope>
    <source>
        <strain evidence="3">CCUG 61485</strain>
    </source>
</reference>
<keyword evidence="2" id="KW-0255">Endonuclease</keyword>
<name>A0ABW3Y0K6_9FLAO</name>
<keyword evidence="2" id="KW-0540">Nuclease</keyword>
<dbReference type="RefSeq" id="WP_377175264.1">
    <property type="nucleotide sequence ID" value="NZ_JBHTMY010000001.1"/>
</dbReference>
<accession>A0ABW3Y0K6</accession>
<dbReference type="InterPro" id="IPR005135">
    <property type="entry name" value="Endo/exonuclease/phosphatase"/>
</dbReference>
<comment type="caution">
    <text evidence="2">The sequence shown here is derived from an EMBL/GenBank/DDBJ whole genome shotgun (WGS) entry which is preliminary data.</text>
</comment>
<keyword evidence="2" id="KW-0378">Hydrolase</keyword>
<organism evidence="2 3">
    <name type="scientific">Namhaeicola litoreus</name>
    <dbReference type="NCBI Taxonomy" id="1052145"/>
    <lineage>
        <taxon>Bacteria</taxon>
        <taxon>Pseudomonadati</taxon>
        <taxon>Bacteroidota</taxon>
        <taxon>Flavobacteriia</taxon>
        <taxon>Flavobacteriales</taxon>
        <taxon>Flavobacteriaceae</taxon>
        <taxon>Namhaeicola</taxon>
    </lineage>
</organism>
<dbReference type="CDD" id="cd09083">
    <property type="entry name" value="EEP-1"/>
    <property type="match status" value="1"/>
</dbReference>
<dbReference type="EMBL" id="JBHTMY010000001">
    <property type="protein sequence ID" value="MFD1314038.1"/>
    <property type="molecule type" value="Genomic_DNA"/>
</dbReference>
<feature type="domain" description="Endonuclease/exonuclease/phosphatase" evidence="1">
    <location>
        <begin position="31"/>
        <end position="273"/>
    </location>
</feature>
<dbReference type="PANTHER" id="PTHR12121">
    <property type="entry name" value="CARBON CATABOLITE REPRESSOR PROTEIN 4"/>
    <property type="match status" value="1"/>
</dbReference>
<evidence type="ECO:0000313" key="2">
    <source>
        <dbReference type="EMBL" id="MFD1314038.1"/>
    </source>
</evidence>
<dbReference type="InterPro" id="IPR036691">
    <property type="entry name" value="Endo/exonu/phosph_ase_sf"/>
</dbReference>
<protein>
    <submittedName>
        <fullName evidence="2">Endonuclease/exonuclease/phosphatase family protein</fullName>
    </submittedName>
</protein>
<dbReference type="Proteomes" id="UP001597201">
    <property type="component" value="Unassembled WGS sequence"/>
</dbReference>
<sequence length="285" mass="33496">MKFSNRHVQFYLVLLACTIFTHLQAQEMKVMTFNIRYATANDKENQWELRKEELADLLVKNRPDIFGIQEGLKFQLDFIEKKLKQYTYFGVAREDGKESGEYSPIFFDTTKYTLIEESTFWLAENTSCCNIGWDAAHKRICTYGLFKEKSSKNNFWVFNTHFDHKGEIARQKEAELILKQIEKINHEKFPVVLMGDFNALPDSEPILKIKAKMKDGLEFTSNDFMGKIGTFNNFDPNYPEDVRIDYIFVKDFEVLTYQHIKDKRKNGLFISDHFPVVVNIFPSNP</sequence>
<dbReference type="GO" id="GO:0004519">
    <property type="term" value="F:endonuclease activity"/>
    <property type="evidence" value="ECO:0007669"/>
    <property type="project" value="UniProtKB-KW"/>
</dbReference>
<proteinExistence type="predicted"/>
<gene>
    <name evidence="2" type="ORF">ACFQ39_00285</name>
</gene>
<keyword evidence="3" id="KW-1185">Reference proteome</keyword>
<dbReference type="Pfam" id="PF03372">
    <property type="entry name" value="Exo_endo_phos"/>
    <property type="match status" value="1"/>
</dbReference>
<dbReference type="PROSITE" id="PS51257">
    <property type="entry name" value="PROKAR_LIPOPROTEIN"/>
    <property type="match status" value="1"/>
</dbReference>
<dbReference type="Gene3D" id="3.60.10.10">
    <property type="entry name" value="Endonuclease/exonuclease/phosphatase"/>
    <property type="match status" value="1"/>
</dbReference>
<dbReference type="PANTHER" id="PTHR12121:SF36">
    <property type="entry name" value="ENDONUCLEASE_EXONUCLEASE_PHOSPHATASE DOMAIN-CONTAINING PROTEIN"/>
    <property type="match status" value="1"/>
</dbReference>
<dbReference type="SUPFAM" id="SSF56219">
    <property type="entry name" value="DNase I-like"/>
    <property type="match status" value="1"/>
</dbReference>
<evidence type="ECO:0000259" key="1">
    <source>
        <dbReference type="Pfam" id="PF03372"/>
    </source>
</evidence>
<dbReference type="InterPro" id="IPR050410">
    <property type="entry name" value="CCR4/nocturin_mRNA_transcr"/>
</dbReference>
<evidence type="ECO:0000313" key="3">
    <source>
        <dbReference type="Proteomes" id="UP001597201"/>
    </source>
</evidence>